<dbReference type="EMBL" id="ML977519">
    <property type="protein sequence ID" value="KAF2124508.1"/>
    <property type="molecule type" value="Genomic_DNA"/>
</dbReference>
<dbReference type="AlphaFoldDB" id="A0A6A6A1B4"/>
<dbReference type="Pfam" id="PF26639">
    <property type="entry name" value="Het-6_barrel"/>
    <property type="match status" value="1"/>
</dbReference>
<organism evidence="2 3">
    <name type="scientific">Dothidotthia symphoricarpi CBS 119687</name>
    <dbReference type="NCBI Taxonomy" id="1392245"/>
    <lineage>
        <taxon>Eukaryota</taxon>
        <taxon>Fungi</taxon>
        <taxon>Dikarya</taxon>
        <taxon>Ascomycota</taxon>
        <taxon>Pezizomycotina</taxon>
        <taxon>Dothideomycetes</taxon>
        <taxon>Pleosporomycetidae</taxon>
        <taxon>Pleosporales</taxon>
        <taxon>Dothidotthiaceae</taxon>
        <taxon>Dothidotthia</taxon>
    </lineage>
</organism>
<gene>
    <name evidence="2" type="ORF">P153DRAFT_361213</name>
</gene>
<dbReference type="RefSeq" id="XP_033518901.1">
    <property type="nucleotide sequence ID" value="XM_033666972.1"/>
</dbReference>
<dbReference type="InterPro" id="IPR010730">
    <property type="entry name" value="HET"/>
</dbReference>
<feature type="domain" description="Heterokaryon incompatibility" evidence="1">
    <location>
        <begin position="81"/>
        <end position="224"/>
    </location>
</feature>
<dbReference type="InterPro" id="IPR052895">
    <property type="entry name" value="HetReg/Transcr_Mod"/>
</dbReference>
<dbReference type="OrthoDB" id="2157530at2759"/>
<dbReference type="PANTHER" id="PTHR24148:SF73">
    <property type="entry name" value="HET DOMAIN PROTEIN (AFU_ORTHOLOGUE AFUA_8G01020)"/>
    <property type="match status" value="1"/>
</dbReference>
<accession>A0A6A6A1B4</accession>
<dbReference type="Proteomes" id="UP000799771">
    <property type="component" value="Unassembled WGS sequence"/>
</dbReference>
<keyword evidence="3" id="KW-1185">Reference proteome</keyword>
<protein>
    <submittedName>
        <fullName evidence="2">HET-domain-containing protein</fullName>
    </submittedName>
</protein>
<evidence type="ECO:0000259" key="1">
    <source>
        <dbReference type="Pfam" id="PF06985"/>
    </source>
</evidence>
<evidence type="ECO:0000313" key="3">
    <source>
        <dbReference type="Proteomes" id="UP000799771"/>
    </source>
</evidence>
<dbReference type="PANTHER" id="PTHR24148">
    <property type="entry name" value="ANKYRIN REPEAT DOMAIN-CONTAINING PROTEIN 39 HOMOLOG-RELATED"/>
    <property type="match status" value="1"/>
</dbReference>
<reference evidence="2" key="1">
    <citation type="journal article" date="2020" name="Stud. Mycol.">
        <title>101 Dothideomycetes genomes: a test case for predicting lifestyles and emergence of pathogens.</title>
        <authorList>
            <person name="Haridas S."/>
            <person name="Albert R."/>
            <person name="Binder M."/>
            <person name="Bloem J."/>
            <person name="Labutti K."/>
            <person name="Salamov A."/>
            <person name="Andreopoulos B."/>
            <person name="Baker S."/>
            <person name="Barry K."/>
            <person name="Bills G."/>
            <person name="Bluhm B."/>
            <person name="Cannon C."/>
            <person name="Castanera R."/>
            <person name="Culley D."/>
            <person name="Daum C."/>
            <person name="Ezra D."/>
            <person name="Gonzalez J."/>
            <person name="Henrissat B."/>
            <person name="Kuo A."/>
            <person name="Liang C."/>
            <person name="Lipzen A."/>
            <person name="Lutzoni F."/>
            <person name="Magnuson J."/>
            <person name="Mondo S."/>
            <person name="Nolan M."/>
            <person name="Ohm R."/>
            <person name="Pangilinan J."/>
            <person name="Park H.-J."/>
            <person name="Ramirez L."/>
            <person name="Alfaro M."/>
            <person name="Sun H."/>
            <person name="Tritt A."/>
            <person name="Yoshinaga Y."/>
            <person name="Zwiers L.-H."/>
            <person name="Turgeon B."/>
            <person name="Goodwin S."/>
            <person name="Spatafora J."/>
            <person name="Crous P."/>
            <person name="Grigoriev I."/>
        </authorList>
    </citation>
    <scope>NUCLEOTIDE SEQUENCE</scope>
    <source>
        <strain evidence="2">CBS 119687</strain>
    </source>
</reference>
<dbReference type="Pfam" id="PF06985">
    <property type="entry name" value="HET"/>
    <property type="match status" value="1"/>
</dbReference>
<proteinExistence type="predicted"/>
<sequence length="603" mass="69850">MGIWAVAVLLLFSLWFALYRYPIYEIVYPRLRTWILVQNSHAYSPLPQHAHSIRVVRLKPGTGHDNIECDLIPGLVSGSKFEALSYVWGTTLIPHKVQVDGKPFYVTYNLYNALRALRYPGRERLIWIDAICINQYDNPEKSSQVQMMRDIYAEASKVVVWLGEQTSATAAAFSFVRQFDAAEPETRDVMWKDRATLPRWNRIRREFSHILEYEWWGRAWIIQEIVMAKDVVMQRGAHQVKWETLHKLLTYTPFRHDEFGHLVATGFAEQIEDVRSGNHVNDLSINDTLLGMAYRFRFQSATFGSDKIYALLGLLKSDNPTLLTPDYSLPPEDVFLQFTISSLQHNKDLTVIVDAAGVELPGVSWCRDWGSNDDGWFDVVQFTKSGLNYSASDSHPAVFKADIPRRILSLQGYDIDTIKLVGDFHQETTQSIDWHFALRGWEHVVGGPWAAGSDTKKAFDRTIVADRWSTEPMDWKQRIRERRKPPKNDNDKEYIKHVNDMCRNRRFFITEKGRFGLGRWNVKKGDAVCVLLGGETPFILRRCEEKLLDEKLADEERNGEDNAREEHYKVIGEAYVDGLMCYQGSMKDDINSKKVVLRWYHLR</sequence>
<evidence type="ECO:0000313" key="2">
    <source>
        <dbReference type="EMBL" id="KAF2124508.1"/>
    </source>
</evidence>
<name>A0A6A6A1B4_9PLEO</name>
<dbReference type="GeneID" id="54407404"/>